<dbReference type="InterPro" id="IPR013361">
    <property type="entry name" value="Pilus_CpaD"/>
</dbReference>
<dbReference type="NCBIfam" id="TIGR02522">
    <property type="entry name" value="pilus_cpaD"/>
    <property type="match status" value="1"/>
</dbReference>
<evidence type="ECO:0000313" key="2">
    <source>
        <dbReference type="EMBL" id="ABS61857.1"/>
    </source>
</evidence>
<dbReference type="KEGG" id="pla:Plav_0234"/>
<name>A7HPM4_PARL1</name>
<dbReference type="Proteomes" id="UP000006377">
    <property type="component" value="Chromosome"/>
</dbReference>
<accession>A7HPM4</accession>
<keyword evidence="2" id="KW-0449">Lipoprotein</keyword>
<dbReference type="AlphaFoldDB" id="A7HPM4"/>
<feature type="compositionally biased region" description="Basic and acidic residues" evidence="1">
    <location>
        <begin position="213"/>
        <end position="225"/>
    </location>
</feature>
<proteinExistence type="predicted"/>
<dbReference type="EMBL" id="CP000774">
    <property type="protein sequence ID" value="ABS61857.1"/>
    <property type="molecule type" value="Genomic_DNA"/>
</dbReference>
<evidence type="ECO:0000313" key="3">
    <source>
        <dbReference type="Proteomes" id="UP000006377"/>
    </source>
</evidence>
<evidence type="ECO:0000256" key="1">
    <source>
        <dbReference type="SAM" id="MobiDB-lite"/>
    </source>
</evidence>
<sequence>MNEMTKLIGSHTAKGFALALAFGVAGCGGFNGAEQAHYDANYTHPISVEADVATLNIDVVPGQPGVTSTDRNAIAGFAAGYRQRGHGPLTISTPSGSPNAGAAAVALSDVREVLSEHGVGGNDLSYTPYRASGTDNSAPLILSFKRYVAKPTACGDWSGSYSYDPSNGLLPNHGCSTQNNLAAMVADPGDLIAPRNMSPADAARRGTVLEKYRAGEATATERSDQDSGAVSEVR</sequence>
<feature type="region of interest" description="Disordered" evidence="1">
    <location>
        <begin position="213"/>
        <end position="234"/>
    </location>
</feature>
<dbReference type="InterPro" id="IPR019027">
    <property type="entry name" value="Pilus_biogenesis_CpaD-related"/>
</dbReference>
<dbReference type="eggNOG" id="COG5461">
    <property type="taxonomic scope" value="Bacteria"/>
</dbReference>
<reference evidence="2 3" key="1">
    <citation type="journal article" date="2011" name="Stand. Genomic Sci.">
        <title>Complete genome sequence of Parvibaculum lavamentivorans type strain (DS-1(T)).</title>
        <authorList>
            <person name="Schleheck D."/>
            <person name="Weiss M."/>
            <person name="Pitluck S."/>
            <person name="Bruce D."/>
            <person name="Land M.L."/>
            <person name="Han S."/>
            <person name="Saunders E."/>
            <person name="Tapia R."/>
            <person name="Detter C."/>
            <person name="Brettin T."/>
            <person name="Han J."/>
            <person name="Woyke T."/>
            <person name="Goodwin L."/>
            <person name="Pennacchio L."/>
            <person name="Nolan M."/>
            <person name="Cook A.M."/>
            <person name="Kjelleberg S."/>
            <person name="Thomas T."/>
        </authorList>
    </citation>
    <scope>NUCLEOTIDE SEQUENCE [LARGE SCALE GENOMIC DNA]</scope>
    <source>
        <strain evidence="3">DS-1 / DSM 13023 / NCIMB 13966</strain>
    </source>
</reference>
<dbReference type="Pfam" id="PF09476">
    <property type="entry name" value="Pilus_CpaD"/>
    <property type="match status" value="1"/>
</dbReference>
<dbReference type="PROSITE" id="PS51257">
    <property type="entry name" value="PROKAR_LIPOPROTEIN"/>
    <property type="match status" value="1"/>
</dbReference>
<organism evidence="2 3">
    <name type="scientific">Parvibaculum lavamentivorans (strain DS-1 / DSM 13023 / NCIMB 13966)</name>
    <dbReference type="NCBI Taxonomy" id="402881"/>
    <lineage>
        <taxon>Bacteria</taxon>
        <taxon>Pseudomonadati</taxon>
        <taxon>Pseudomonadota</taxon>
        <taxon>Alphaproteobacteria</taxon>
        <taxon>Hyphomicrobiales</taxon>
        <taxon>Parvibaculaceae</taxon>
        <taxon>Parvibaculum</taxon>
    </lineage>
</organism>
<gene>
    <name evidence="2" type="ordered locus">Plav_0234</name>
</gene>
<dbReference type="HOGENOM" id="CLU_098988_0_0_5"/>
<protein>
    <submittedName>
        <fullName evidence="2">Pilus (Caulobacter type) biogenesis lipoprotein CpaD</fullName>
    </submittedName>
</protein>
<keyword evidence="3" id="KW-1185">Reference proteome</keyword>
<dbReference type="STRING" id="402881.Plav_0234"/>